<dbReference type="EMBL" id="DSTK01000039">
    <property type="protein sequence ID" value="HFK98421.1"/>
    <property type="molecule type" value="Genomic_DNA"/>
</dbReference>
<reference evidence="1" key="1">
    <citation type="journal article" date="2020" name="mSystems">
        <title>Genome- and Community-Level Interaction Insights into Carbon Utilization and Element Cycling Functions of Hydrothermarchaeota in Hydrothermal Sediment.</title>
        <authorList>
            <person name="Zhou Z."/>
            <person name="Liu Y."/>
            <person name="Xu W."/>
            <person name="Pan J."/>
            <person name="Luo Z.H."/>
            <person name="Li M."/>
        </authorList>
    </citation>
    <scope>NUCLEOTIDE SEQUENCE [LARGE SCALE GENOMIC DNA]</scope>
    <source>
        <strain evidence="1">SpSt-456</strain>
    </source>
</reference>
<organism evidence="1">
    <name type="scientific">Desulfacinum infernum</name>
    <dbReference type="NCBI Taxonomy" id="35837"/>
    <lineage>
        <taxon>Bacteria</taxon>
        <taxon>Pseudomonadati</taxon>
        <taxon>Thermodesulfobacteriota</taxon>
        <taxon>Syntrophobacteria</taxon>
        <taxon>Syntrophobacterales</taxon>
        <taxon>Syntrophobacteraceae</taxon>
        <taxon>Desulfacinum</taxon>
    </lineage>
</organism>
<dbReference type="AlphaFoldDB" id="A0A832EEH5"/>
<comment type="caution">
    <text evidence="1">The sequence shown here is derived from an EMBL/GenBank/DDBJ whole genome shotgun (WGS) entry which is preliminary data.</text>
</comment>
<evidence type="ECO:0000313" key="1">
    <source>
        <dbReference type="EMBL" id="HFK98421.1"/>
    </source>
</evidence>
<protein>
    <submittedName>
        <fullName evidence="1">Uncharacterized protein</fullName>
    </submittedName>
</protein>
<proteinExistence type="predicted"/>
<accession>A0A832EEH5</accession>
<sequence length="163" mass="18359">MKPENDPLLAFTIRHFQEIARANRFAENAAIPHDTDRCLICHPDKGDGDPFQIYVEVIAQAIPVRRPRLDEDLAAAIREDVQWSGQAPQVSLKDLQARTPSAMEAFRLWVRNALETGLELLSVHSPTSMAFSLDDAEEDFRRQAFVEKKIQDIMEAIMGEAGS</sequence>
<gene>
    <name evidence="1" type="ORF">ENS06_14000</name>
</gene>
<name>A0A832EEH5_9BACT</name>